<accession>A0A1H7Y0A9</accession>
<name>A0A1H7Y0A9_9RHOB</name>
<reference evidence="1 2" key="1">
    <citation type="submission" date="2016-10" db="EMBL/GenBank/DDBJ databases">
        <authorList>
            <person name="de Groot N.N."/>
        </authorList>
    </citation>
    <scope>NUCLEOTIDE SEQUENCE [LARGE SCALE GENOMIC DNA]</scope>
    <source>
        <strain evidence="1 2">DSM 11457</strain>
    </source>
</reference>
<evidence type="ECO:0000313" key="2">
    <source>
        <dbReference type="Proteomes" id="UP000182160"/>
    </source>
</evidence>
<dbReference type="EMBL" id="FOBO01000004">
    <property type="protein sequence ID" value="SEM39304.1"/>
    <property type="molecule type" value="Genomic_DNA"/>
</dbReference>
<protein>
    <submittedName>
        <fullName evidence="1">Uncharacterized protein</fullName>
    </submittedName>
</protein>
<proteinExistence type="predicted"/>
<dbReference type="Proteomes" id="UP000182160">
    <property type="component" value="Unassembled WGS sequence"/>
</dbReference>
<sequence length="384" mass="43414">MDYSPSDVLAAMPRLFWPQYDWQLGTSNMFRVGRAWHVYATDDGKAAFYAKYGIDLELFLKVGFGIYAGSAEHPAIRPSYLTTLGITKAQVHQVRQVIGDTIKGHHEWARSTGNPDVPRDFLRSVTKEKPLFEVSDTEGPAYFVPSRSNLMLRITDGLYYDIVSDPDARRRSGEAFENLCLELVRHYAGATISIEPERKTTYGMSADILVEDKETSKGLIVECKIRRIPQRVLTSPDPFEDCADAFTDVVKGIVQVWRTSHELYSASPMNMAGVVLQYDPWTILGNVFVSKLFKSAHEKANALHIPISDRIPVALVGYADFEFILRDYAYSDIFEAVCEWDSEKFHGWELVGVLRANKKAKSPKSAFDYGTVVRAAVPWWSEIF</sequence>
<evidence type="ECO:0000313" key="1">
    <source>
        <dbReference type="EMBL" id="SEM39304.1"/>
    </source>
</evidence>
<gene>
    <name evidence="1" type="ORF">SAMN04488077_104183</name>
</gene>
<dbReference type="AlphaFoldDB" id="A0A1H7Y0A9"/>
<organism evidence="1 2">
    <name type="scientific">Roseovarius tolerans</name>
    <dbReference type="NCBI Taxonomy" id="74031"/>
    <lineage>
        <taxon>Bacteria</taxon>
        <taxon>Pseudomonadati</taxon>
        <taxon>Pseudomonadota</taxon>
        <taxon>Alphaproteobacteria</taxon>
        <taxon>Rhodobacterales</taxon>
        <taxon>Roseobacteraceae</taxon>
        <taxon>Roseovarius</taxon>
    </lineage>
</organism>